<comment type="caution">
    <text evidence="8">The sequence shown here is derived from an EMBL/GenBank/DDBJ whole genome shotgun (WGS) entry which is preliminary data.</text>
</comment>
<keyword evidence="4" id="KW-0862">Zinc</keyword>
<dbReference type="PROSITE" id="PS50157">
    <property type="entry name" value="ZINC_FINGER_C2H2_2"/>
    <property type="match status" value="2"/>
</dbReference>
<feature type="non-terminal residue" evidence="8">
    <location>
        <position position="1"/>
    </location>
</feature>
<dbReference type="Gene3D" id="3.30.160.60">
    <property type="entry name" value="Classic Zinc Finger"/>
    <property type="match status" value="3"/>
</dbReference>
<dbReference type="SUPFAM" id="SSF57667">
    <property type="entry name" value="beta-beta-alpha zinc fingers"/>
    <property type="match status" value="1"/>
</dbReference>
<dbReference type="InterPro" id="IPR050717">
    <property type="entry name" value="C2H2-ZF_Transcription_Reg"/>
</dbReference>
<dbReference type="PANTHER" id="PTHR14196:SF12">
    <property type="entry name" value="ZINC FINGER PROTEIN 208-LIKE"/>
    <property type="match status" value="1"/>
</dbReference>
<dbReference type="GO" id="GO:0005634">
    <property type="term" value="C:nucleus"/>
    <property type="evidence" value="ECO:0007669"/>
    <property type="project" value="TreeGrafter"/>
</dbReference>
<evidence type="ECO:0000256" key="5">
    <source>
        <dbReference type="PROSITE-ProRule" id="PRU00042"/>
    </source>
</evidence>
<protein>
    <submittedName>
        <fullName evidence="8">ZN180 protein</fullName>
    </submittedName>
</protein>
<dbReference type="EMBL" id="VZRP01017083">
    <property type="protein sequence ID" value="NWV68873.1"/>
    <property type="molecule type" value="Genomic_DNA"/>
</dbReference>
<evidence type="ECO:0000256" key="4">
    <source>
        <dbReference type="ARBA" id="ARBA00022833"/>
    </source>
</evidence>
<feature type="domain" description="C2H2-type" evidence="7">
    <location>
        <begin position="1"/>
        <end position="20"/>
    </location>
</feature>
<organism evidence="8 9">
    <name type="scientific">Malurus elegans</name>
    <name type="common">Red-winged fairywren</name>
    <dbReference type="NCBI Taxonomy" id="720584"/>
    <lineage>
        <taxon>Eukaryota</taxon>
        <taxon>Metazoa</taxon>
        <taxon>Chordata</taxon>
        <taxon>Craniata</taxon>
        <taxon>Vertebrata</taxon>
        <taxon>Euteleostomi</taxon>
        <taxon>Archelosauria</taxon>
        <taxon>Archosauria</taxon>
        <taxon>Dinosauria</taxon>
        <taxon>Saurischia</taxon>
        <taxon>Theropoda</taxon>
        <taxon>Coelurosauria</taxon>
        <taxon>Aves</taxon>
        <taxon>Neognathae</taxon>
        <taxon>Neoaves</taxon>
        <taxon>Telluraves</taxon>
        <taxon>Australaves</taxon>
        <taxon>Passeriformes</taxon>
        <taxon>Meliphagoidea</taxon>
        <taxon>Maluridae</taxon>
        <taxon>Malurus</taxon>
    </lineage>
</organism>
<evidence type="ECO:0000256" key="3">
    <source>
        <dbReference type="ARBA" id="ARBA00022771"/>
    </source>
</evidence>
<feature type="region of interest" description="Disordered" evidence="6">
    <location>
        <begin position="1"/>
        <end position="20"/>
    </location>
</feature>
<name>A0A7K6H003_9PASS</name>
<proteinExistence type="predicted"/>
<keyword evidence="1" id="KW-0479">Metal-binding</keyword>
<evidence type="ECO:0000256" key="2">
    <source>
        <dbReference type="ARBA" id="ARBA00022737"/>
    </source>
</evidence>
<keyword evidence="3 5" id="KW-0863">Zinc-finger</keyword>
<evidence type="ECO:0000259" key="7">
    <source>
        <dbReference type="PROSITE" id="PS50157"/>
    </source>
</evidence>
<dbReference type="InterPro" id="IPR013087">
    <property type="entry name" value="Znf_C2H2_type"/>
</dbReference>
<evidence type="ECO:0000313" key="8">
    <source>
        <dbReference type="EMBL" id="NWV68873.1"/>
    </source>
</evidence>
<dbReference type="GO" id="GO:0000981">
    <property type="term" value="F:DNA-binding transcription factor activity, RNA polymerase II-specific"/>
    <property type="evidence" value="ECO:0007669"/>
    <property type="project" value="TreeGrafter"/>
</dbReference>
<dbReference type="PANTHER" id="PTHR14196">
    <property type="entry name" value="ODD-SKIPPED - RELATED"/>
    <property type="match status" value="1"/>
</dbReference>
<dbReference type="AlphaFoldDB" id="A0A7K6H003"/>
<evidence type="ECO:0000256" key="1">
    <source>
        <dbReference type="ARBA" id="ARBA00022723"/>
    </source>
</evidence>
<dbReference type="InterPro" id="IPR036236">
    <property type="entry name" value="Znf_C2H2_sf"/>
</dbReference>
<dbReference type="FunFam" id="3.30.160.60:FF:002343">
    <property type="entry name" value="Zinc finger protein 33A"/>
    <property type="match status" value="1"/>
</dbReference>
<feature type="domain" description="C2H2-type" evidence="7">
    <location>
        <begin position="21"/>
        <end position="48"/>
    </location>
</feature>
<accession>A0A7K6H003</accession>
<evidence type="ECO:0000256" key="6">
    <source>
        <dbReference type="SAM" id="MobiDB-lite"/>
    </source>
</evidence>
<dbReference type="GO" id="GO:0000977">
    <property type="term" value="F:RNA polymerase II transcription regulatory region sequence-specific DNA binding"/>
    <property type="evidence" value="ECO:0007669"/>
    <property type="project" value="TreeGrafter"/>
</dbReference>
<reference evidence="8 9" key="1">
    <citation type="submission" date="2019-09" db="EMBL/GenBank/DDBJ databases">
        <title>Bird 10,000 Genomes (B10K) Project - Family phase.</title>
        <authorList>
            <person name="Zhang G."/>
        </authorList>
    </citation>
    <scope>NUCLEOTIDE SEQUENCE [LARGE SCALE GENOMIC DNA]</scope>
    <source>
        <strain evidence="8">B10K-DU-029-44</strain>
        <tissue evidence="8">Heart</tissue>
    </source>
</reference>
<evidence type="ECO:0000313" key="9">
    <source>
        <dbReference type="Proteomes" id="UP000564407"/>
    </source>
</evidence>
<dbReference type="SMART" id="SM00355">
    <property type="entry name" value="ZnF_C2H2"/>
    <property type="match status" value="1"/>
</dbReference>
<feature type="non-terminal residue" evidence="8">
    <location>
        <position position="56"/>
    </location>
</feature>
<dbReference type="GO" id="GO:0008270">
    <property type="term" value="F:zinc ion binding"/>
    <property type="evidence" value="ECO:0007669"/>
    <property type="project" value="UniProtKB-KW"/>
</dbReference>
<keyword evidence="9" id="KW-1185">Reference proteome</keyword>
<dbReference type="PROSITE" id="PS00028">
    <property type="entry name" value="ZINC_FINGER_C2H2_1"/>
    <property type="match status" value="1"/>
</dbReference>
<dbReference type="Proteomes" id="UP000564407">
    <property type="component" value="Unassembled WGS sequence"/>
</dbReference>
<dbReference type="Pfam" id="PF00096">
    <property type="entry name" value="zf-C2H2"/>
    <property type="match status" value="1"/>
</dbReference>
<gene>
    <name evidence="8" type="primary">Znf180</name>
    <name evidence="8" type="ORF">MALELE_R11694</name>
</gene>
<sequence length="56" mass="6279">SFSISSSLMVHLRSHSGERPYKCGECGESFKRSSHLLGHRKIHTGERPYECGQCGK</sequence>
<keyword evidence="2" id="KW-0677">Repeat</keyword>